<feature type="region of interest" description="Disordered" evidence="1">
    <location>
        <begin position="41"/>
        <end position="112"/>
    </location>
</feature>
<dbReference type="AlphaFoldDB" id="A0AAD6IWN3"/>
<comment type="caution">
    <text evidence="2">The sequence shown here is derived from an EMBL/GenBank/DDBJ whole genome shotgun (WGS) entry which is preliminary data.</text>
</comment>
<reference evidence="2" key="1">
    <citation type="submission" date="2023-01" db="EMBL/GenBank/DDBJ databases">
        <title>The chitinases involved in constricting ring structure development in the nematode-trapping fungus Drechslerella dactyloides.</title>
        <authorList>
            <person name="Wang R."/>
            <person name="Zhang L."/>
            <person name="Tang P."/>
            <person name="Li S."/>
            <person name="Liang L."/>
        </authorList>
    </citation>
    <scope>NUCLEOTIDE SEQUENCE</scope>
    <source>
        <strain evidence="2">YMF1.00031</strain>
    </source>
</reference>
<name>A0AAD6IWN3_DREDA</name>
<dbReference type="Proteomes" id="UP001221413">
    <property type="component" value="Unassembled WGS sequence"/>
</dbReference>
<feature type="compositionally biased region" description="Basic and acidic residues" evidence="1">
    <location>
        <begin position="76"/>
        <end position="86"/>
    </location>
</feature>
<proteinExistence type="predicted"/>
<keyword evidence="3" id="KW-1185">Reference proteome</keyword>
<organism evidence="2 3">
    <name type="scientific">Drechslerella dactyloides</name>
    <name type="common">Nematode-trapping fungus</name>
    <name type="synonym">Arthrobotrys dactyloides</name>
    <dbReference type="NCBI Taxonomy" id="74499"/>
    <lineage>
        <taxon>Eukaryota</taxon>
        <taxon>Fungi</taxon>
        <taxon>Dikarya</taxon>
        <taxon>Ascomycota</taxon>
        <taxon>Pezizomycotina</taxon>
        <taxon>Orbiliomycetes</taxon>
        <taxon>Orbiliales</taxon>
        <taxon>Orbiliaceae</taxon>
        <taxon>Drechslerella</taxon>
    </lineage>
</organism>
<sequence>MLSSARGNSHVHLQDFCTYATELLEADALLLSGRLHTRSIAAEGQGPASSDAVWSSQREGWPGLAAGGVKRGVKPQAKETSGRKGEQGLFDSGGAFLRGTNQPNDERATAEK</sequence>
<evidence type="ECO:0000313" key="3">
    <source>
        <dbReference type="Proteomes" id="UP001221413"/>
    </source>
</evidence>
<accession>A0AAD6IWN3</accession>
<evidence type="ECO:0000256" key="1">
    <source>
        <dbReference type="SAM" id="MobiDB-lite"/>
    </source>
</evidence>
<gene>
    <name evidence="2" type="ORF">Dda_5510</name>
</gene>
<protein>
    <submittedName>
        <fullName evidence="2">Uncharacterized protein</fullName>
    </submittedName>
</protein>
<dbReference type="EMBL" id="JAQGDS010000006">
    <property type="protein sequence ID" value="KAJ6259866.1"/>
    <property type="molecule type" value="Genomic_DNA"/>
</dbReference>
<evidence type="ECO:0000313" key="2">
    <source>
        <dbReference type="EMBL" id="KAJ6259866.1"/>
    </source>
</evidence>